<dbReference type="Gene3D" id="3.40.50.2300">
    <property type="match status" value="1"/>
</dbReference>
<evidence type="ECO:0000256" key="5">
    <source>
        <dbReference type="ARBA" id="ARBA00023015"/>
    </source>
</evidence>
<evidence type="ECO:0000256" key="8">
    <source>
        <dbReference type="PROSITE-ProRule" id="PRU00169"/>
    </source>
</evidence>
<evidence type="ECO:0000313" key="13">
    <source>
        <dbReference type="Proteomes" id="UP000055060"/>
    </source>
</evidence>
<dbReference type="InterPro" id="IPR011006">
    <property type="entry name" value="CheY-like_superfamily"/>
</dbReference>
<evidence type="ECO:0000259" key="10">
    <source>
        <dbReference type="PROSITE" id="PS50110"/>
    </source>
</evidence>
<dbReference type="InterPro" id="IPR001867">
    <property type="entry name" value="OmpR/PhoB-type_DNA-bd"/>
</dbReference>
<name>A0A0S7BHP1_9CHLR</name>
<dbReference type="Proteomes" id="UP000055060">
    <property type="component" value="Unassembled WGS sequence"/>
</dbReference>
<dbReference type="Pfam" id="PF00072">
    <property type="entry name" value="Response_reg"/>
    <property type="match status" value="1"/>
</dbReference>
<evidence type="ECO:0000259" key="11">
    <source>
        <dbReference type="PROSITE" id="PS51755"/>
    </source>
</evidence>
<reference evidence="12" key="1">
    <citation type="submission" date="2015-07" db="EMBL/GenBank/DDBJ databases">
        <title>Draft Genome Sequences of Anaerolinea thermolimosa IMO-1, Bellilinea caldifistulae GOMI-1, Leptolinea tardivitalis YMTK-2, Levilinea saccharolytica KIBI-1,Longilinea arvoryzae KOME-1, Previously Described as Members of the Anaerolineaceae (Chloroflexi).</title>
        <authorList>
            <person name="Sekiguchi Y."/>
            <person name="Ohashi A."/>
            <person name="Matsuura N."/>
            <person name="Tourlousse M.D."/>
        </authorList>
    </citation>
    <scope>NUCLEOTIDE SEQUENCE [LARGE SCALE GENOMIC DNA]</scope>
    <source>
        <strain evidence="12">KOME-1</strain>
    </source>
</reference>
<dbReference type="FunFam" id="3.40.50.2300:FF:000021">
    <property type="entry name" value="Two-component system response regulator KdpE"/>
    <property type="match status" value="1"/>
</dbReference>
<keyword evidence="3 8" id="KW-0597">Phosphoprotein</keyword>
<keyword evidence="6 9" id="KW-0238">DNA-binding</keyword>
<dbReference type="GO" id="GO:0000156">
    <property type="term" value="F:phosphorelay response regulator activity"/>
    <property type="evidence" value="ECO:0007669"/>
    <property type="project" value="TreeGrafter"/>
</dbReference>
<sequence length="250" mass="29384">MTDEIFKNRTILVVDDEERMARFIRLNLEQDGFNVVEAYRGMQAMQVLRTEMPDVVILDVMMPDIDGFEVLKMIREISSVPVIMLTAKGEEEDRVHGLELGADDYVTKPFSPRELVSRVRAVIRRSDSTGFSAHEVIQVDDRLKIDFGRREVWVDGKLVKLRPTEYRLLYHLVQNAGWVLTYDQLLSKVWGYEYRDEPHYVRLYINYLRQKLEKDPANPQYILTERGVGYRFVDYQRKQPADLSGTQIKF</sequence>
<dbReference type="Pfam" id="PF00486">
    <property type="entry name" value="Trans_reg_C"/>
    <property type="match status" value="1"/>
</dbReference>
<dbReference type="PROSITE" id="PS50110">
    <property type="entry name" value="RESPONSE_REGULATORY"/>
    <property type="match status" value="1"/>
</dbReference>
<dbReference type="Gene3D" id="1.10.10.10">
    <property type="entry name" value="Winged helix-like DNA-binding domain superfamily/Winged helix DNA-binding domain"/>
    <property type="match status" value="1"/>
</dbReference>
<dbReference type="GO" id="GO:0005829">
    <property type="term" value="C:cytosol"/>
    <property type="evidence" value="ECO:0007669"/>
    <property type="project" value="TreeGrafter"/>
</dbReference>
<dbReference type="InterPro" id="IPR039420">
    <property type="entry name" value="WalR-like"/>
</dbReference>
<evidence type="ECO:0000256" key="3">
    <source>
        <dbReference type="ARBA" id="ARBA00022553"/>
    </source>
</evidence>
<dbReference type="SUPFAM" id="SSF52172">
    <property type="entry name" value="CheY-like"/>
    <property type="match status" value="1"/>
</dbReference>
<organism evidence="12">
    <name type="scientific">Longilinea arvoryzae</name>
    <dbReference type="NCBI Taxonomy" id="360412"/>
    <lineage>
        <taxon>Bacteria</taxon>
        <taxon>Bacillati</taxon>
        <taxon>Chloroflexota</taxon>
        <taxon>Anaerolineae</taxon>
        <taxon>Anaerolineales</taxon>
        <taxon>Anaerolineaceae</taxon>
        <taxon>Longilinea</taxon>
    </lineage>
</organism>
<feature type="domain" description="Response regulatory" evidence="10">
    <location>
        <begin position="10"/>
        <end position="123"/>
    </location>
</feature>
<dbReference type="RefSeq" id="WP_075073855.1">
    <property type="nucleotide sequence ID" value="NZ_DF967972.1"/>
</dbReference>
<dbReference type="Gene3D" id="6.10.250.690">
    <property type="match status" value="1"/>
</dbReference>
<dbReference type="EMBL" id="DF967972">
    <property type="protein sequence ID" value="GAP14612.1"/>
    <property type="molecule type" value="Genomic_DNA"/>
</dbReference>
<keyword evidence="7" id="KW-0804">Transcription</keyword>
<dbReference type="STRING" id="360412.LARV_02385"/>
<dbReference type="GO" id="GO:0042802">
    <property type="term" value="F:identical protein binding"/>
    <property type="evidence" value="ECO:0007669"/>
    <property type="project" value="UniProtKB-ARBA"/>
</dbReference>
<evidence type="ECO:0000256" key="6">
    <source>
        <dbReference type="ARBA" id="ARBA00023125"/>
    </source>
</evidence>
<keyword evidence="5" id="KW-0805">Transcription regulation</keyword>
<dbReference type="InterPro" id="IPR036388">
    <property type="entry name" value="WH-like_DNA-bd_sf"/>
</dbReference>
<keyword evidence="2" id="KW-0963">Cytoplasm</keyword>
<evidence type="ECO:0000256" key="4">
    <source>
        <dbReference type="ARBA" id="ARBA00023012"/>
    </source>
</evidence>
<dbReference type="OrthoDB" id="9790454at2"/>
<feature type="DNA-binding region" description="OmpR/PhoB-type" evidence="9">
    <location>
        <begin position="134"/>
        <end position="234"/>
    </location>
</feature>
<dbReference type="InterPro" id="IPR001789">
    <property type="entry name" value="Sig_transdc_resp-reg_receiver"/>
</dbReference>
<accession>A0A0S7BHP1</accession>
<dbReference type="AlphaFoldDB" id="A0A0S7BHP1"/>
<keyword evidence="4" id="KW-0902">Two-component regulatory system</keyword>
<dbReference type="SMART" id="SM00862">
    <property type="entry name" value="Trans_reg_C"/>
    <property type="match status" value="1"/>
</dbReference>
<evidence type="ECO:0000256" key="2">
    <source>
        <dbReference type="ARBA" id="ARBA00022490"/>
    </source>
</evidence>
<keyword evidence="13" id="KW-1185">Reference proteome</keyword>
<dbReference type="PANTHER" id="PTHR48111:SF50">
    <property type="entry name" value="KDP OPERON TRANSCRIPTIONAL REGULATORY PROTEIN KDPE"/>
    <property type="match status" value="1"/>
</dbReference>
<dbReference type="PROSITE" id="PS51755">
    <property type="entry name" value="OMPR_PHOB"/>
    <property type="match status" value="1"/>
</dbReference>
<proteinExistence type="predicted"/>
<evidence type="ECO:0000313" key="12">
    <source>
        <dbReference type="EMBL" id="GAP14612.1"/>
    </source>
</evidence>
<dbReference type="GO" id="GO:0000987">
    <property type="term" value="F:cis-regulatory region sequence-specific DNA binding"/>
    <property type="evidence" value="ECO:0007669"/>
    <property type="project" value="UniProtKB-ARBA"/>
</dbReference>
<evidence type="ECO:0000256" key="7">
    <source>
        <dbReference type="ARBA" id="ARBA00023163"/>
    </source>
</evidence>
<comment type="subcellular location">
    <subcellularLocation>
        <location evidence="1">Cytoplasm</location>
    </subcellularLocation>
</comment>
<dbReference type="GO" id="GO:0045893">
    <property type="term" value="P:positive regulation of DNA-templated transcription"/>
    <property type="evidence" value="ECO:0007669"/>
    <property type="project" value="UniProtKB-ARBA"/>
</dbReference>
<feature type="modified residue" description="4-aspartylphosphate" evidence="8">
    <location>
        <position position="59"/>
    </location>
</feature>
<dbReference type="SMART" id="SM00448">
    <property type="entry name" value="REC"/>
    <property type="match status" value="1"/>
</dbReference>
<gene>
    <name evidence="12" type="ORF">LARV_02385</name>
</gene>
<evidence type="ECO:0000256" key="9">
    <source>
        <dbReference type="PROSITE-ProRule" id="PRU01091"/>
    </source>
</evidence>
<feature type="domain" description="OmpR/PhoB-type" evidence="11">
    <location>
        <begin position="134"/>
        <end position="234"/>
    </location>
</feature>
<dbReference type="CDD" id="cd00383">
    <property type="entry name" value="trans_reg_C"/>
    <property type="match status" value="1"/>
</dbReference>
<dbReference type="PANTHER" id="PTHR48111">
    <property type="entry name" value="REGULATOR OF RPOS"/>
    <property type="match status" value="1"/>
</dbReference>
<dbReference type="GO" id="GO:0032993">
    <property type="term" value="C:protein-DNA complex"/>
    <property type="evidence" value="ECO:0007669"/>
    <property type="project" value="TreeGrafter"/>
</dbReference>
<evidence type="ECO:0000256" key="1">
    <source>
        <dbReference type="ARBA" id="ARBA00004496"/>
    </source>
</evidence>
<protein>
    <submittedName>
        <fullName evidence="12">Response regulators consisting of a CheY-like receiver domain and a winged-helix DNA-binding domain</fullName>
    </submittedName>
</protein>